<evidence type="ECO:0008006" key="3">
    <source>
        <dbReference type="Google" id="ProtNLM"/>
    </source>
</evidence>
<protein>
    <recommendedName>
        <fullName evidence="3">RNase H type-1 domain-containing protein</fullName>
    </recommendedName>
</protein>
<organism evidence="1 2">
    <name type="scientific">Gossypium aridum</name>
    <name type="common">American cotton</name>
    <name type="synonym">Erioxylum aridum</name>
    <dbReference type="NCBI Taxonomy" id="34290"/>
    <lineage>
        <taxon>Eukaryota</taxon>
        <taxon>Viridiplantae</taxon>
        <taxon>Streptophyta</taxon>
        <taxon>Embryophyta</taxon>
        <taxon>Tracheophyta</taxon>
        <taxon>Spermatophyta</taxon>
        <taxon>Magnoliopsida</taxon>
        <taxon>eudicotyledons</taxon>
        <taxon>Gunneridae</taxon>
        <taxon>Pentapetalae</taxon>
        <taxon>rosids</taxon>
        <taxon>malvids</taxon>
        <taxon>Malvales</taxon>
        <taxon>Malvaceae</taxon>
        <taxon>Malvoideae</taxon>
        <taxon>Gossypium</taxon>
    </lineage>
</organism>
<name>A0A7J8X4K0_GOSAI</name>
<gene>
    <name evidence="1" type="ORF">Goari_023928</name>
</gene>
<sequence>MEQCRSGTGLVARNSEGVVIASKAVVHDNVGSAFAGEALTCLEAVKMGGTFARFQSIRFVHVKRF</sequence>
<accession>A0A7J8X4K0</accession>
<dbReference type="AlphaFoldDB" id="A0A7J8X4K0"/>
<keyword evidence="2" id="KW-1185">Reference proteome</keyword>
<evidence type="ECO:0000313" key="1">
    <source>
        <dbReference type="EMBL" id="MBA0682191.1"/>
    </source>
</evidence>
<dbReference type="EMBL" id="JABFAA010000005">
    <property type="protein sequence ID" value="MBA0682191.1"/>
    <property type="molecule type" value="Genomic_DNA"/>
</dbReference>
<proteinExistence type="predicted"/>
<dbReference type="Proteomes" id="UP000593577">
    <property type="component" value="Unassembled WGS sequence"/>
</dbReference>
<reference evidence="1 2" key="1">
    <citation type="journal article" date="2019" name="Genome Biol. Evol.">
        <title>Insights into the evolution of the New World diploid cottons (Gossypium, subgenus Houzingenia) based on genome sequencing.</title>
        <authorList>
            <person name="Grover C.E."/>
            <person name="Arick M.A. 2nd"/>
            <person name="Thrash A."/>
            <person name="Conover J.L."/>
            <person name="Sanders W.S."/>
            <person name="Peterson D.G."/>
            <person name="Frelichowski J.E."/>
            <person name="Scheffler J.A."/>
            <person name="Scheffler B.E."/>
            <person name="Wendel J.F."/>
        </authorList>
    </citation>
    <scope>NUCLEOTIDE SEQUENCE [LARGE SCALE GENOMIC DNA]</scope>
    <source>
        <strain evidence="1">185</strain>
        <tissue evidence="1">Leaf</tissue>
    </source>
</reference>
<comment type="caution">
    <text evidence="1">The sequence shown here is derived from an EMBL/GenBank/DDBJ whole genome shotgun (WGS) entry which is preliminary data.</text>
</comment>
<evidence type="ECO:0000313" key="2">
    <source>
        <dbReference type="Proteomes" id="UP000593577"/>
    </source>
</evidence>